<evidence type="ECO:0000313" key="1">
    <source>
        <dbReference type="Proteomes" id="UP000887580"/>
    </source>
</evidence>
<protein>
    <submittedName>
        <fullName evidence="2">Uncharacterized protein</fullName>
    </submittedName>
</protein>
<reference evidence="2" key="1">
    <citation type="submission" date="2022-11" db="UniProtKB">
        <authorList>
            <consortium name="WormBaseParasite"/>
        </authorList>
    </citation>
    <scope>IDENTIFICATION</scope>
</reference>
<name>A0AC35GYD2_9BILA</name>
<accession>A0AC35GYD2</accession>
<evidence type="ECO:0000313" key="2">
    <source>
        <dbReference type="WBParaSite" id="PS1159_v2.g9947.t1"/>
    </source>
</evidence>
<sequence>MCLCTTELGHFTLLKAIIVADFSDEANEENFSLKRKDNSILQAKLTNLAIKIGSIGLIIALSTIFILIFRFCFTKYYIDGNSFRWSDLRHFISFIIVGVTVLIVAVPEGLPLAVTLALAFSIQKMMKDNNLVRNINACETLANVTSILTVKTGTLTTNQMTVIQCHLADKFYKPGEPIQHPIYSKLLIEAICINSSYASKTLHPKIEGKKMTQIGNRIDCALLGYVLSLGQSYQKIRYQNPEDSFVKVYPFYSIRKYMGTVIKNAETGGYRVFVKGGAEIVLSRCKWFVGPDNTIQQFEM</sequence>
<dbReference type="Proteomes" id="UP000887580">
    <property type="component" value="Unplaced"/>
</dbReference>
<proteinExistence type="predicted"/>
<organism evidence="1 2">
    <name type="scientific">Panagrolaimus sp. PS1159</name>
    <dbReference type="NCBI Taxonomy" id="55785"/>
    <lineage>
        <taxon>Eukaryota</taxon>
        <taxon>Metazoa</taxon>
        <taxon>Ecdysozoa</taxon>
        <taxon>Nematoda</taxon>
        <taxon>Chromadorea</taxon>
        <taxon>Rhabditida</taxon>
        <taxon>Tylenchina</taxon>
        <taxon>Panagrolaimomorpha</taxon>
        <taxon>Panagrolaimoidea</taxon>
        <taxon>Panagrolaimidae</taxon>
        <taxon>Panagrolaimus</taxon>
    </lineage>
</organism>
<dbReference type="WBParaSite" id="PS1159_v2.g9947.t1">
    <property type="protein sequence ID" value="PS1159_v2.g9947.t1"/>
    <property type="gene ID" value="PS1159_v2.g9947"/>
</dbReference>